<protein>
    <submittedName>
        <fullName evidence="2">Epimerase</fullName>
    </submittedName>
</protein>
<dbReference type="GO" id="GO:0005737">
    <property type="term" value="C:cytoplasm"/>
    <property type="evidence" value="ECO:0007669"/>
    <property type="project" value="TreeGrafter"/>
</dbReference>
<keyword evidence="3" id="KW-1185">Reference proteome</keyword>
<dbReference type="SUPFAM" id="SSF51735">
    <property type="entry name" value="NAD(P)-binding Rossmann-fold domains"/>
    <property type="match status" value="1"/>
</dbReference>
<reference evidence="3" key="1">
    <citation type="submission" date="2018-05" db="EMBL/GenBank/DDBJ databases">
        <title>Genome sequencing of Phenylobacterium sp. HYN0004.</title>
        <authorList>
            <person name="Yi H."/>
            <person name="Baek C."/>
        </authorList>
    </citation>
    <scope>NUCLEOTIDE SEQUENCE [LARGE SCALE GENOMIC DNA]</scope>
    <source>
        <strain evidence="3">HYN0004</strain>
    </source>
</reference>
<evidence type="ECO:0000313" key="2">
    <source>
        <dbReference type="EMBL" id="AWM78221.1"/>
    </source>
</evidence>
<dbReference type="GO" id="GO:0004029">
    <property type="term" value="F:aldehyde dehydrogenase (NAD+) activity"/>
    <property type="evidence" value="ECO:0007669"/>
    <property type="project" value="TreeGrafter"/>
</dbReference>
<dbReference type="Proteomes" id="UP000247763">
    <property type="component" value="Chromosome"/>
</dbReference>
<organism evidence="2 3">
    <name type="scientific">Phenylobacterium parvum</name>
    <dbReference type="NCBI Taxonomy" id="2201350"/>
    <lineage>
        <taxon>Bacteria</taxon>
        <taxon>Pseudomonadati</taxon>
        <taxon>Pseudomonadota</taxon>
        <taxon>Alphaproteobacteria</taxon>
        <taxon>Caulobacterales</taxon>
        <taxon>Caulobacteraceae</taxon>
        <taxon>Phenylobacterium</taxon>
    </lineage>
</organism>
<dbReference type="PANTHER" id="PTHR48079">
    <property type="entry name" value="PROTEIN YEEZ"/>
    <property type="match status" value="1"/>
</dbReference>
<sequence length="324" mass="34319">MTRRTVLVLGANGRFGAAAVKAFADAGWRVLAQARRAQPTLPSGAEPLDIALGEKEALAAAAVGAEVVLHAVNPPYTDWEAQVMPLGRQGMDVAERLGALFMLPGNVYGYGEAMPARLSEDTPEHPTTSKGRLRVALEGEMRARAEAGGFRAVVLRAGDFYGSGEGSWLDLSIVKDLAKGRLVYPGPLDLPHAWAYLPDLARAFVAVAERSLQDGTPAFETLHFAGDTLTGAQLLDLIEAAAADIGAAPARGFRRGGMPWGVIRLMGAFVPNLKAVAEMSYLWRVPHALDGARLATRVGELTAIPPRQALAQALRDLGFGAPAR</sequence>
<gene>
    <name evidence="2" type="ORF">HYN04_10920</name>
</gene>
<name>A0A2Z3HY09_9CAUL</name>
<dbReference type="InterPro" id="IPR036291">
    <property type="entry name" value="NAD(P)-bd_dom_sf"/>
</dbReference>
<feature type="domain" description="NAD-dependent epimerase/dehydratase" evidence="1">
    <location>
        <begin position="6"/>
        <end position="210"/>
    </location>
</feature>
<dbReference type="InterPro" id="IPR051783">
    <property type="entry name" value="NAD(P)-dependent_oxidoreduct"/>
</dbReference>
<dbReference type="RefSeq" id="WP_110450787.1">
    <property type="nucleotide sequence ID" value="NZ_CP029479.1"/>
</dbReference>
<dbReference type="EMBL" id="CP029479">
    <property type="protein sequence ID" value="AWM78221.1"/>
    <property type="molecule type" value="Genomic_DNA"/>
</dbReference>
<dbReference type="Gene3D" id="3.40.50.720">
    <property type="entry name" value="NAD(P)-binding Rossmann-like Domain"/>
    <property type="match status" value="1"/>
</dbReference>
<proteinExistence type="predicted"/>
<dbReference type="Pfam" id="PF01370">
    <property type="entry name" value="Epimerase"/>
    <property type="match status" value="1"/>
</dbReference>
<dbReference type="AlphaFoldDB" id="A0A2Z3HY09"/>
<evidence type="ECO:0000313" key="3">
    <source>
        <dbReference type="Proteomes" id="UP000247763"/>
    </source>
</evidence>
<accession>A0A2Z3HY09</accession>
<dbReference type="PANTHER" id="PTHR48079:SF6">
    <property type="entry name" value="NAD(P)-BINDING DOMAIN-CONTAINING PROTEIN-RELATED"/>
    <property type="match status" value="1"/>
</dbReference>
<evidence type="ECO:0000259" key="1">
    <source>
        <dbReference type="Pfam" id="PF01370"/>
    </source>
</evidence>
<dbReference type="OrthoDB" id="7170465at2"/>
<dbReference type="KEGG" id="phb:HYN04_10920"/>
<dbReference type="InterPro" id="IPR001509">
    <property type="entry name" value="Epimerase_deHydtase"/>
</dbReference>